<keyword evidence="7" id="KW-1185">Reference proteome</keyword>
<dbReference type="Proteomes" id="UP000271087">
    <property type="component" value="Unassembled WGS sequence"/>
</dbReference>
<name>A0A182E014_ONCOC</name>
<dbReference type="Gene3D" id="3.40.640.10">
    <property type="entry name" value="Type I PLP-dependent aspartate aminotransferase-like (Major domain)"/>
    <property type="match status" value="1"/>
</dbReference>
<evidence type="ECO:0000256" key="1">
    <source>
        <dbReference type="ARBA" id="ARBA00001933"/>
    </source>
</evidence>
<evidence type="ECO:0000256" key="3">
    <source>
        <dbReference type="ARBA" id="ARBA00022679"/>
    </source>
</evidence>
<dbReference type="SUPFAM" id="SSF53383">
    <property type="entry name" value="PLP-dependent transferases"/>
    <property type="match status" value="1"/>
</dbReference>
<protein>
    <submittedName>
        <fullName evidence="8">Aminotran_1_2 domain-containing protein</fullName>
    </submittedName>
</protein>
<reference evidence="6 7" key="2">
    <citation type="submission" date="2018-08" db="EMBL/GenBank/DDBJ databases">
        <authorList>
            <person name="Laetsch R D."/>
            <person name="Stevens L."/>
            <person name="Kumar S."/>
            <person name="Blaxter L. M."/>
        </authorList>
    </citation>
    <scope>NUCLEOTIDE SEQUENCE [LARGE SCALE GENOMIC DNA]</scope>
</reference>
<comment type="cofactor">
    <cofactor evidence="1">
        <name>pyridoxal 5'-phosphate</name>
        <dbReference type="ChEBI" id="CHEBI:597326"/>
    </cofactor>
</comment>
<keyword evidence="3" id="KW-0808">Transferase</keyword>
<dbReference type="Pfam" id="PF00155">
    <property type="entry name" value="Aminotran_1_2"/>
    <property type="match status" value="1"/>
</dbReference>
<gene>
    <name evidence="6" type="ORF">NOO_LOCUS1284</name>
</gene>
<evidence type="ECO:0000259" key="5">
    <source>
        <dbReference type="Pfam" id="PF00155"/>
    </source>
</evidence>
<evidence type="ECO:0000256" key="4">
    <source>
        <dbReference type="ARBA" id="ARBA00023315"/>
    </source>
</evidence>
<dbReference type="GO" id="GO:0005739">
    <property type="term" value="C:mitochondrion"/>
    <property type="evidence" value="ECO:0007669"/>
    <property type="project" value="TreeGrafter"/>
</dbReference>
<evidence type="ECO:0000313" key="6">
    <source>
        <dbReference type="EMBL" id="VDK63845.1"/>
    </source>
</evidence>
<dbReference type="GO" id="GO:0016746">
    <property type="term" value="F:acyltransferase activity"/>
    <property type="evidence" value="ECO:0007669"/>
    <property type="project" value="UniProtKB-KW"/>
</dbReference>
<dbReference type="STRING" id="42157.A0A182E014"/>
<accession>A0A182E014</accession>
<dbReference type="EMBL" id="UYRW01000156">
    <property type="protein sequence ID" value="VDK63845.1"/>
    <property type="molecule type" value="Genomic_DNA"/>
</dbReference>
<dbReference type="InterPro" id="IPR004839">
    <property type="entry name" value="Aminotransferase_I/II_large"/>
</dbReference>
<dbReference type="PANTHER" id="PTHR13693:SF102">
    <property type="entry name" value="2-AMINO-3-KETOBUTYRATE COENZYME A LIGASE, MITOCHONDRIAL"/>
    <property type="match status" value="1"/>
</dbReference>
<dbReference type="InterPro" id="IPR015424">
    <property type="entry name" value="PyrdxlP-dep_Trfase"/>
</dbReference>
<dbReference type="WBParaSite" id="nOo.2.0.1.t01284-RA">
    <property type="protein sequence ID" value="nOo.2.0.1.t01284-RA"/>
    <property type="gene ID" value="nOo.2.0.1.g01284"/>
</dbReference>
<feature type="domain" description="Aminotransferase class I/classII large" evidence="5">
    <location>
        <begin position="7"/>
        <end position="122"/>
    </location>
</feature>
<organism evidence="8">
    <name type="scientific">Onchocerca ochengi</name>
    <name type="common">Filarial nematode worm</name>
    <dbReference type="NCBI Taxonomy" id="42157"/>
    <lineage>
        <taxon>Eukaryota</taxon>
        <taxon>Metazoa</taxon>
        <taxon>Ecdysozoa</taxon>
        <taxon>Nematoda</taxon>
        <taxon>Chromadorea</taxon>
        <taxon>Rhabditida</taxon>
        <taxon>Spirurina</taxon>
        <taxon>Spiruromorpha</taxon>
        <taxon>Filarioidea</taxon>
        <taxon>Onchocercidae</taxon>
        <taxon>Onchocerca</taxon>
    </lineage>
</organism>
<dbReference type="OrthoDB" id="10263824at2759"/>
<keyword evidence="4" id="KW-0012">Acyltransferase</keyword>
<dbReference type="PANTHER" id="PTHR13693">
    <property type="entry name" value="CLASS II AMINOTRANSFERASE/8-AMINO-7-OXONONANOATE SYNTHASE"/>
    <property type="match status" value="1"/>
</dbReference>
<evidence type="ECO:0000256" key="2">
    <source>
        <dbReference type="ARBA" id="ARBA00008392"/>
    </source>
</evidence>
<comment type="similarity">
    <text evidence="2">Belongs to the class-II pyridoxal-phosphate-dependent aminotransferase family.</text>
</comment>
<proteinExistence type="inferred from homology"/>
<dbReference type="GO" id="GO:0030170">
    <property type="term" value="F:pyridoxal phosphate binding"/>
    <property type="evidence" value="ECO:0007669"/>
    <property type="project" value="InterPro"/>
</dbReference>
<sequence>MNFEDNRRRVIATDGVFSMEGDVAPLKEISDLADRCDAPVFVDECHATGRSFFGPTGHDTEKHLGIQGRNDIINSMLGKVLGGTMGGYTIGPKPFIDLLTQRSDLICSRIHWRLPLLAVPSSAPMRSRRSERNLASSK</sequence>
<dbReference type="InterPro" id="IPR015421">
    <property type="entry name" value="PyrdxlP-dep_Trfase_major"/>
</dbReference>
<dbReference type="AlphaFoldDB" id="A0A182E014"/>
<dbReference type="InterPro" id="IPR050087">
    <property type="entry name" value="AON_synthase_class-II"/>
</dbReference>
<reference evidence="8" key="1">
    <citation type="submission" date="2016-06" db="UniProtKB">
        <authorList>
            <consortium name="WormBaseParasite"/>
        </authorList>
    </citation>
    <scope>IDENTIFICATION</scope>
</reference>
<evidence type="ECO:0000313" key="8">
    <source>
        <dbReference type="WBParaSite" id="nOo.2.0.1.t01284-RA"/>
    </source>
</evidence>
<evidence type="ECO:0000313" key="7">
    <source>
        <dbReference type="Proteomes" id="UP000271087"/>
    </source>
</evidence>